<evidence type="ECO:0000256" key="1">
    <source>
        <dbReference type="PROSITE-ProRule" id="PRU00339"/>
    </source>
</evidence>
<dbReference type="PANTHER" id="PTHR12558">
    <property type="entry name" value="CELL DIVISION CYCLE 16,23,27"/>
    <property type="match status" value="1"/>
</dbReference>
<dbReference type="InterPro" id="IPR011990">
    <property type="entry name" value="TPR-like_helical_dom_sf"/>
</dbReference>
<dbReference type="GeneID" id="82158677"/>
<sequence>MKTSKYLLIGTMLIGLSMPAMAQDNKTRIDEVTNIIKSKPADLADQLKQIYKQNKKNPEVLCGIGRAFYNMKDTTNAKIYAEYALKANKEYGQAYTLLGDIAARAEDGNAAIQNYQQAIYFSPKEPEAYFKYATAYRKLNPSEAISKLEELRVQRPDIAVDALIGRIHYSSNDFEKAISSFEKVDMNSMEESDLTNYAMSLWFTQKYDKSLEVAKAGLKKLPRDAAFNRLAMFNCTDLKDYDNALAYADALFNKSDSAKFSYFDYTYYGNALSGAKKHTEAIEMYKKALEQEFDDKTKRAGVIKQLSEGYKQNNDYENAINTYQEFLKTADKPSPTDIAGLAQLYTQQANTLEGEARTEAFKKAENVYDELEKAYPDALEFATMWKARVNAYMDPETKEGLAKPFYEKLAGLIEPRAEKDNADKARLVECYRYLGYYNLLNNDKEASISYWNKILEIDPEHQQAKQAIEALTKK</sequence>
<evidence type="ECO:0000313" key="3">
    <source>
        <dbReference type="EMBL" id="NPE15212.1"/>
    </source>
</evidence>
<evidence type="ECO:0000313" key="4">
    <source>
        <dbReference type="Proteomes" id="UP001193734"/>
    </source>
</evidence>
<reference evidence="3 4" key="1">
    <citation type="submission" date="2020-05" db="EMBL/GenBank/DDBJ databases">
        <title>Distinct polysaccharide utilization as determinants for interspecies competition between intestinal Prevotella spp.</title>
        <authorList>
            <person name="Galvez E.J.C."/>
            <person name="Iljazovic A."/>
            <person name="Strowig T."/>
        </authorList>
    </citation>
    <scope>NUCLEOTIDE SEQUENCE [LARGE SCALE GENOMIC DNA]</scope>
    <source>
        <strain evidence="3 4">PROD</strain>
    </source>
</reference>
<feature type="chain" id="PRO_5047229889" evidence="2">
    <location>
        <begin position="23"/>
        <end position="474"/>
    </location>
</feature>
<dbReference type="Pfam" id="PF13181">
    <property type="entry name" value="TPR_8"/>
    <property type="match status" value="1"/>
</dbReference>
<feature type="repeat" description="TPR" evidence="1">
    <location>
        <begin position="92"/>
        <end position="125"/>
    </location>
</feature>
<dbReference type="InterPro" id="IPR019734">
    <property type="entry name" value="TPR_rpt"/>
</dbReference>
<feature type="repeat" description="TPR" evidence="1">
    <location>
        <begin position="428"/>
        <end position="461"/>
    </location>
</feature>
<keyword evidence="2" id="KW-0732">Signal</keyword>
<name>A0ABX2B0N0_9BACT</name>
<keyword evidence="4" id="KW-1185">Reference proteome</keyword>
<dbReference type="SMART" id="SM00028">
    <property type="entry name" value="TPR"/>
    <property type="match status" value="5"/>
</dbReference>
<protein>
    <submittedName>
        <fullName evidence="3">Tetratricopeptide repeat protein</fullName>
    </submittedName>
</protein>
<dbReference type="RefSeq" id="WP_172178051.1">
    <property type="nucleotide sequence ID" value="NZ_CASGIA010000033.1"/>
</dbReference>
<dbReference type="PANTHER" id="PTHR12558:SF13">
    <property type="entry name" value="CELL DIVISION CYCLE PROTEIN 27 HOMOLOG"/>
    <property type="match status" value="1"/>
</dbReference>
<dbReference type="EMBL" id="JABKKE010000031">
    <property type="protein sequence ID" value="NPE15212.1"/>
    <property type="molecule type" value="Genomic_DNA"/>
</dbReference>
<accession>A0ABX2B0N0</accession>
<dbReference type="Proteomes" id="UP001193734">
    <property type="component" value="Unassembled WGS sequence"/>
</dbReference>
<dbReference type="Pfam" id="PF13174">
    <property type="entry name" value="TPR_6"/>
    <property type="match status" value="1"/>
</dbReference>
<dbReference type="Gene3D" id="1.25.40.10">
    <property type="entry name" value="Tetratricopeptide repeat domain"/>
    <property type="match status" value="2"/>
</dbReference>
<keyword evidence="1" id="KW-0802">TPR repeat</keyword>
<dbReference type="Pfam" id="PF13432">
    <property type="entry name" value="TPR_16"/>
    <property type="match status" value="1"/>
</dbReference>
<organism evidence="3 4">
    <name type="scientific">Xylanibacter rodentium</name>
    <dbReference type="NCBI Taxonomy" id="2736289"/>
    <lineage>
        <taxon>Bacteria</taxon>
        <taxon>Pseudomonadati</taxon>
        <taxon>Bacteroidota</taxon>
        <taxon>Bacteroidia</taxon>
        <taxon>Bacteroidales</taxon>
        <taxon>Prevotellaceae</taxon>
        <taxon>Xylanibacter</taxon>
    </lineage>
</organism>
<dbReference type="SUPFAM" id="SSF48452">
    <property type="entry name" value="TPR-like"/>
    <property type="match status" value="2"/>
</dbReference>
<proteinExistence type="predicted"/>
<comment type="caution">
    <text evidence="3">The sequence shown here is derived from an EMBL/GenBank/DDBJ whole genome shotgun (WGS) entry which is preliminary data.</text>
</comment>
<gene>
    <name evidence="3" type="ORF">HPS55_12945</name>
</gene>
<dbReference type="PROSITE" id="PS50005">
    <property type="entry name" value="TPR"/>
    <property type="match status" value="2"/>
</dbReference>
<feature type="signal peptide" evidence="2">
    <location>
        <begin position="1"/>
        <end position="22"/>
    </location>
</feature>
<evidence type="ECO:0000256" key="2">
    <source>
        <dbReference type="SAM" id="SignalP"/>
    </source>
</evidence>